<evidence type="ECO:0000313" key="4">
    <source>
        <dbReference type="Proteomes" id="UP001341840"/>
    </source>
</evidence>
<comment type="similarity">
    <text evidence="1">Belongs to the universal ribosomal protein uS4 family.</text>
</comment>
<evidence type="ECO:0000256" key="1">
    <source>
        <dbReference type="ARBA" id="ARBA00007465"/>
    </source>
</evidence>
<dbReference type="GO" id="GO:0005840">
    <property type="term" value="C:ribosome"/>
    <property type="evidence" value="ECO:0007669"/>
    <property type="project" value="UniProtKB-KW"/>
</dbReference>
<comment type="caution">
    <text evidence="3">The sequence shown here is derived from an EMBL/GenBank/DDBJ whole genome shotgun (WGS) entry which is preliminary data.</text>
</comment>
<dbReference type="PANTHER" id="PTHR11831:SF5">
    <property type="entry name" value="40S RIBOSOMAL PROTEIN S9"/>
    <property type="match status" value="1"/>
</dbReference>
<organism evidence="3 4">
    <name type="scientific">Stylosanthes scabra</name>
    <dbReference type="NCBI Taxonomy" id="79078"/>
    <lineage>
        <taxon>Eukaryota</taxon>
        <taxon>Viridiplantae</taxon>
        <taxon>Streptophyta</taxon>
        <taxon>Embryophyta</taxon>
        <taxon>Tracheophyta</taxon>
        <taxon>Spermatophyta</taxon>
        <taxon>Magnoliopsida</taxon>
        <taxon>eudicotyledons</taxon>
        <taxon>Gunneridae</taxon>
        <taxon>Pentapetalae</taxon>
        <taxon>rosids</taxon>
        <taxon>fabids</taxon>
        <taxon>Fabales</taxon>
        <taxon>Fabaceae</taxon>
        <taxon>Papilionoideae</taxon>
        <taxon>50 kb inversion clade</taxon>
        <taxon>dalbergioids sensu lato</taxon>
        <taxon>Dalbergieae</taxon>
        <taxon>Pterocarpus clade</taxon>
        <taxon>Stylosanthes</taxon>
    </lineage>
</organism>
<evidence type="ECO:0000313" key="3">
    <source>
        <dbReference type="EMBL" id="MED6222266.1"/>
    </source>
</evidence>
<dbReference type="PANTHER" id="PTHR11831">
    <property type="entry name" value="30S 40S RIBOSOMAL PROTEIN"/>
    <property type="match status" value="1"/>
</dbReference>
<keyword evidence="4" id="KW-1185">Reference proteome</keyword>
<accession>A0ABU6ZJZ5</accession>
<keyword evidence="3" id="KW-0689">Ribosomal protein</keyword>
<name>A0ABU6ZJZ5_9FABA</name>
<dbReference type="InterPro" id="IPR022801">
    <property type="entry name" value="Ribosomal_uS4"/>
</dbReference>
<sequence length="63" mass="7463">MFCYGLLDETQNKLDYVLSLTVENFREHRLLTLVFKSGMAKSNHHTKVLIHQYHIRLKFLLSA</sequence>
<keyword evidence="2" id="KW-0687">Ribonucleoprotein</keyword>
<dbReference type="EMBL" id="JASCZI010272446">
    <property type="protein sequence ID" value="MED6222266.1"/>
    <property type="molecule type" value="Genomic_DNA"/>
</dbReference>
<protein>
    <submittedName>
        <fullName evidence="3">40S ribosomal protein S9-2</fullName>
    </submittedName>
</protein>
<gene>
    <name evidence="3" type="primary">RPS9C_5</name>
    <name evidence="3" type="ORF">PIB30_062695</name>
</gene>
<dbReference type="Proteomes" id="UP001341840">
    <property type="component" value="Unassembled WGS sequence"/>
</dbReference>
<feature type="non-terminal residue" evidence="3">
    <location>
        <position position="63"/>
    </location>
</feature>
<evidence type="ECO:0000256" key="2">
    <source>
        <dbReference type="ARBA" id="ARBA00023274"/>
    </source>
</evidence>
<reference evidence="3 4" key="1">
    <citation type="journal article" date="2023" name="Plants (Basel)">
        <title>Bridging the Gap: Combining Genomics and Transcriptomics Approaches to Understand Stylosanthes scabra, an Orphan Legume from the Brazilian Caatinga.</title>
        <authorList>
            <person name="Ferreira-Neto J.R.C."/>
            <person name="da Silva M.D."/>
            <person name="Binneck E."/>
            <person name="de Melo N.F."/>
            <person name="da Silva R.H."/>
            <person name="de Melo A.L.T.M."/>
            <person name="Pandolfi V."/>
            <person name="Bustamante F.O."/>
            <person name="Brasileiro-Vidal A.C."/>
            <person name="Benko-Iseppon A.M."/>
        </authorList>
    </citation>
    <scope>NUCLEOTIDE SEQUENCE [LARGE SCALE GENOMIC DNA]</scope>
    <source>
        <tissue evidence="3">Leaves</tissue>
    </source>
</reference>
<dbReference type="SUPFAM" id="SSF55174">
    <property type="entry name" value="Alpha-L RNA-binding motif"/>
    <property type="match status" value="1"/>
</dbReference>
<proteinExistence type="inferred from homology"/>